<protein>
    <submittedName>
        <fullName evidence="1">Uncharacterized protein</fullName>
    </submittedName>
</protein>
<reference evidence="1" key="2">
    <citation type="submission" date="2022-01" db="EMBL/GenBank/DDBJ databases">
        <authorList>
            <person name="Yamashiro T."/>
            <person name="Shiraishi A."/>
            <person name="Satake H."/>
            <person name="Nakayama K."/>
        </authorList>
    </citation>
    <scope>NUCLEOTIDE SEQUENCE</scope>
</reference>
<gene>
    <name evidence="1" type="ORF">Tco_0681792</name>
</gene>
<sequence length="222" mass="26246">MTFSSCYSPELVWVVTHYGIRAQAPPTCWDKYIQEIRFYEEHEYELNNNMTRDLKEPCADINGLCNGGELPGMVRVRCMTYFQDHKWYDELADGVLKEEALIYKARFEESWEDATPRVMKFCAWNYGENNVGDTQDSQEHKKEHEGNEHTLSFKPTHDLSVCHVRRFEMIKYSFDADDEYVAIKEHECFDHSRTNIDACQAYSESFSHYRLKVGCDQRTRTE</sequence>
<name>A0ABQ4XPC5_9ASTR</name>
<evidence type="ECO:0000313" key="2">
    <source>
        <dbReference type="Proteomes" id="UP001151760"/>
    </source>
</evidence>
<proteinExistence type="predicted"/>
<reference evidence="1" key="1">
    <citation type="journal article" date="2022" name="Int. J. Mol. Sci.">
        <title>Draft Genome of Tanacetum Coccineum: Genomic Comparison of Closely Related Tanacetum-Family Plants.</title>
        <authorList>
            <person name="Yamashiro T."/>
            <person name="Shiraishi A."/>
            <person name="Nakayama K."/>
            <person name="Satake H."/>
        </authorList>
    </citation>
    <scope>NUCLEOTIDE SEQUENCE</scope>
</reference>
<dbReference type="EMBL" id="BQNB010009703">
    <property type="protein sequence ID" value="GJS67228.1"/>
    <property type="molecule type" value="Genomic_DNA"/>
</dbReference>
<accession>A0ABQ4XPC5</accession>
<evidence type="ECO:0000313" key="1">
    <source>
        <dbReference type="EMBL" id="GJS67228.1"/>
    </source>
</evidence>
<keyword evidence="2" id="KW-1185">Reference proteome</keyword>
<comment type="caution">
    <text evidence="1">The sequence shown here is derived from an EMBL/GenBank/DDBJ whole genome shotgun (WGS) entry which is preliminary data.</text>
</comment>
<dbReference type="Proteomes" id="UP001151760">
    <property type="component" value="Unassembled WGS sequence"/>
</dbReference>
<organism evidence="1 2">
    <name type="scientific">Tanacetum coccineum</name>
    <dbReference type="NCBI Taxonomy" id="301880"/>
    <lineage>
        <taxon>Eukaryota</taxon>
        <taxon>Viridiplantae</taxon>
        <taxon>Streptophyta</taxon>
        <taxon>Embryophyta</taxon>
        <taxon>Tracheophyta</taxon>
        <taxon>Spermatophyta</taxon>
        <taxon>Magnoliopsida</taxon>
        <taxon>eudicotyledons</taxon>
        <taxon>Gunneridae</taxon>
        <taxon>Pentapetalae</taxon>
        <taxon>asterids</taxon>
        <taxon>campanulids</taxon>
        <taxon>Asterales</taxon>
        <taxon>Asteraceae</taxon>
        <taxon>Asteroideae</taxon>
        <taxon>Anthemideae</taxon>
        <taxon>Anthemidinae</taxon>
        <taxon>Tanacetum</taxon>
    </lineage>
</organism>